<dbReference type="RefSeq" id="WP_140036528.1">
    <property type="nucleotide sequence ID" value="NZ_CP041040.1"/>
</dbReference>
<protein>
    <submittedName>
        <fullName evidence="5">LD-carboxypeptidase</fullName>
    </submittedName>
</protein>
<dbReference type="PANTHER" id="PTHR30237">
    <property type="entry name" value="MURAMOYLTETRAPEPTIDE CARBOXYPEPTIDASE"/>
    <property type="match status" value="1"/>
</dbReference>
<keyword evidence="5" id="KW-0121">Carboxypeptidase</keyword>
<dbReference type="Pfam" id="PF02016">
    <property type="entry name" value="Peptidase_S66"/>
    <property type="match status" value="1"/>
</dbReference>
<organism evidence="5 6">
    <name type="scientific">Microbacterium foliorum</name>
    <dbReference type="NCBI Taxonomy" id="104336"/>
    <lineage>
        <taxon>Bacteria</taxon>
        <taxon>Bacillati</taxon>
        <taxon>Actinomycetota</taxon>
        <taxon>Actinomycetes</taxon>
        <taxon>Micrococcales</taxon>
        <taxon>Microbacteriaceae</taxon>
        <taxon>Microbacterium</taxon>
    </lineage>
</organism>
<comment type="similarity">
    <text evidence="1">Belongs to the peptidase S66 family.</text>
</comment>
<dbReference type="SUPFAM" id="SSF141986">
    <property type="entry name" value="LD-carboxypeptidase A C-terminal domain-like"/>
    <property type="match status" value="1"/>
</dbReference>
<accession>A0A4Y5YNT2</accession>
<dbReference type="PANTHER" id="PTHR30237:SF4">
    <property type="entry name" value="LD-CARBOXYPEPTIDASE C-TERMINAL DOMAIN-CONTAINING PROTEIN"/>
    <property type="match status" value="1"/>
</dbReference>
<evidence type="ECO:0000259" key="3">
    <source>
        <dbReference type="Pfam" id="PF02016"/>
    </source>
</evidence>
<gene>
    <name evidence="5" type="ORF">FIV50_05280</name>
</gene>
<dbReference type="InterPro" id="IPR040449">
    <property type="entry name" value="Peptidase_S66_N"/>
</dbReference>
<dbReference type="Pfam" id="PF17676">
    <property type="entry name" value="Peptidase_S66C"/>
    <property type="match status" value="1"/>
</dbReference>
<dbReference type="SUPFAM" id="SSF52317">
    <property type="entry name" value="Class I glutamine amidotransferase-like"/>
    <property type="match status" value="1"/>
</dbReference>
<dbReference type="InterPro" id="IPR029062">
    <property type="entry name" value="Class_I_gatase-like"/>
</dbReference>
<evidence type="ECO:0000256" key="1">
    <source>
        <dbReference type="ARBA" id="ARBA00010233"/>
    </source>
</evidence>
<evidence type="ECO:0000313" key="6">
    <source>
        <dbReference type="Proteomes" id="UP000316125"/>
    </source>
</evidence>
<dbReference type="CDD" id="cd07062">
    <property type="entry name" value="Peptidase_S66_mccF_like"/>
    <property type="match status" value="1"/>
</dbReference>
<evidence type="ECO:0000313" key="5">
    <source>
        <dbReference type="EMBL" id="QDE34258.1"/>
    </source>
</evidence>
<proteinExistence type="inferred from homology"/>
<dbReference type="OrthoDB" id="9807329at2"/>
<dbReference type="Gene3D" id="3.50.30.60">
    <property type="entry name" value="LD-carboxypeptidase A C-terminal domain-like"/>
    <property type="match status" value="1"/>
</dbReference>
<dbReference type="AlphaFoldDB" id="A0A4Y5YNT2"/>
<keyword evidence="2" id="KW-0378">Hydrolase</keyword>
<dbReference type="EMBL" id="CP041040">
    <property type="protein sequence ID" value="QDE34258.1"/>
    <property type="molecule type" value="Genomic_DNA"/>
</dbReference>
<dbReference type="InterPro" id="IPR040921">
    <property type="entry name" value="Peptidase_S66C"/>
</dbReference>
<dbReference type="GO" id="GO:0004180">
    <property type="term" value="F:carboxypeptidase activity"/>
    <property type="evidence" value="ECO:0007669"/>
    <property type="project" value="UniProtKB-KW"/>
</dbReference>
<dbReference type="InterPro" id="IPR003507">
    <property type="entry name" value="S66_fam"/>
</dbReference>
<evidence type="ECO:0000259" key="4">
    <source>
        <dbReference type="Pfam" id="PF17676"/>
    </source>
</evidence>
<dbReference type="InterPro" id="IPR027461">
    <property type="entry name" value="Carboxypeptidase_A_C_sf"/>
</dbReference>
<feature type="domain" description="LD-carboxypeptidase N-terminal" evidence="3">
    <location>
        <begin position="13"/>
        <end position="128"/>
    </location>
</feature>
<evidence type="ECO:0000256" key="2">
    <source>
        <dbReference type="ARBA" id="ARBA00022801"/>
    </source>
</evidence>
<keyword evidence="5" id="KW-0645">Protease</keyword>
<dbReference type="Gene3D" id="3.40.50.10740">
    <property type="entry name" value="Class I glutamine amidotransferase-like"/>
    <property type="match status" value="1"/>
</dbReference>
<name>A0A4Y5YNT2_9MICO</name>
<feature type="domain" description="LD-carboxypeptidase C-terminal" evidence="4">
    <location>
        <begin position="202"/>
        <end position="331"/>
    </location>
</feature>
<reference evidence="5 6" key="1">
    <citation type="submission" date="2019-06" db="EMBL/GenBank/DDBJ databases">
        <title>Complete genome of Microbacterium foliorum M2.</title>
        <authorList>
            <person name="Cao G."/>
        </authorList>
    </citation>
    <scope>NUCLEOTIDE SEQUENCE [LARGE SCALE GENOMIC DNA]</scope>
    <source>
        <strain evidence="5 6">M2</strain>
    </source>
</reference>
<dbReference type="InterPro" id="IPR027478">
    <property type="entry name" value="LdcA_N"/>
</dbReference>
<dbReference type="Proteomes" id="UP000316125">
    <property type="component" value="Chromosome"/>
</dbReference>
<sequence>MLSASKPVPGDRVAVLSPAFAAPAVAPEIHEQALRRLEQLTGLIPVEYPTTRQLDESPEARAADVNAAFADPGIRAILATIGGDDQILVVPHLDAALAQADPKPFLGYSDNTNILNWLWGLGIRGYYGGSTAVHLGPGPAVDDVHLRALRAALLDGGTVEITEPGESEDVGKRWEDPRALSEYGDRTPTEEWTWSGPASRVEGRTWGGCLEVIDQLALAERLPTTYDLRGGILLLETSEERPPASWVSRWMRGLGERGILDAVAGVVVARPPVSDFEFLPTPDEADALRTAQRDAVIETVSRYNPDAVVCVGVPFGHTRPQWIVPYGGTMMLDGSTRTVHASY</sequence>